<evidence type="ECO:0000313" key="5">
    <source>
        <dbReference type="EMBL" id="VDL18744.1"/>
    </source>
</evidence>
<dbReference type="Proteomes" id="UP000274504">
    <property type="component" value="Unassembled WGS sequence"/>
</dbReference>
<dbReference type="SUPFAM" id="SSF47923">
    <property type="entry name" value="Ypt/Rab-GAP domain of gyp1p"/>
    <property type="match status" value="2"/>
</dbReference>
<dbReference type="Proteomes" id="UP000321570">
    <property type="component" value="Unassembled WGS sequence"/>
</dbReference>
<dbReference type="EMBL" id="CABIJS010000222">
    <property type="protein sequence ID" value="VUZ46715.1"/>
    <property type="molecule type" value="Genomic_DNA"/>
</dbReference>
<dbReference type="GO" id="GO:0031267">
    <property type="term" value="F:small GTPase binding"/>
    <property type="evidence" value="ECO:0007669"/>
    <property type="project" value="TreeGrafter"/>
</dbReference>
<proteinExistence type="predicted"/>
<dbReference type="WBParaSite" id="HDID_0000128201-mRNA-1">
    <property type="protein sequence ID" value="HDID_0000128201-mRNA-1"/>
    <property type="gene ID" value="HDID_0000128201"/>
</dbReference>
<feature type="region of interest" description="Disordered" evidence="3">
    <location>
        <begin position="354"/>
        <end position="434"/>
    </location>
</feature>
<dbReference type="Gene3D" id="1.10.8.270">
    <property type="entry name" value="putative rabgap domain of human tbc1 domain family member 14 like domains"/>
    <property type="match status" value="1"/>
</dbReference>
<feature type="compositionally biased region" description="Acidic residues" evidence="3">
    <location>
        <begin position="381"/>
        <end position="400"/>
    </location>
</feature>
<dbReference type="PROSITE" id="PS50086">
    <property type="entry name" value="TBC_RABGAP"/>
    <property type="match status" value="1"/>
</dbReference>
<feature type="compositionally biased region" description="Polar residues" evidence="3">
    <location>
        <begin position="418"/>
        <end position="434"/>
    </location>
</feature>
<dbReference type="AlphaFoldDB" id="A0A158QCC7"/>
<evidence type="ECO:0000256" key="2">
    <source>
        <dbReference type="ARBA" id="ARBA00043879"/>
    </source>
</evidence>
<reference evidence="9" key="1">
    <citation type="submission" date="2016-04" db="UniProtKB">
        <authorList>
            <consortium name="WormBaseParasite"/>
        </authorList>
    </citation>
    <scope>IDENTIFICATION</scope>
</reference>
<dbReference type="SMART" id="SM00164">
    <property type="entry name" value="TBC"/>
    <property type="match status" value="1"/>
</dbReference>
<dbReference type="InterPro" id="IPR035969">
    <property type="entry name" value="Rab-GAP_TBC_sf"/>
</dbReference>
<evidence type="ECO:0000256" key="1">
    <source>
        <dbReference type="ARBA" id="ARBA00022468"/>
    </source>
</evidence>
<evidence type="ECO:0000259" key="4">
    <source>
        <dbReference type="PROSITE" id="PS50086"/>
    </source>
</evidence>
<evidence type="ECO:0000256" key="3">
    <source>
        <dbReference type="SAM" id="MobiDB-lite"/>
    </source>
</evidence>
<dbReference type="GO" id="GO:0005096">
    <property type="term" value="F:GTPase activator activity"/>
    <property type="evidence" value="ECO:0007669"/>
    <property type="project" value="UniProtKB-KW"/>
</dbReference>
<name>A0A158QCC7_HYMDI</name>
<reference evidence="5 7" key="2">
    <citation type="submission" date="2018-11" db="EMBL/GenBank/DDBJ databases">
        <authorList>
            <consortium name="Pathogen Informatics"/>
        </authorList>
    </citation>
    <scope>NUCLEOTIDE SEQUENCE [LARGE SCALE GENOMIC DNA]</scope>
</reference>
<organism evidence="9">
    <name type="scientific">Hymenolepis diminuta</name>
    <name type="common">Rat tapeworm</name>
    <dbReference type="NCBI Taxonomy" id="6216"/>
    <lineage>
        <taxon>Eukaryota</taxon>
        <taxon>Metazoa</taxon>
        <taxon>Spiralia</taxon>
        <taxon>Lophotrochozoa</taxon>
        <taxon>Platyhelminthes</taxon>
        <taxon>Cestoda</taxon>
        <taxon>Eucestoda</taxon>
        <taxon>Cyclophyllidea</taxon>
        <taxon>Hymenolepididae</taxon>
        <taxon>Hymenolepis</taxon>
    </lineage>
</organism>
<dbReference type="PANTHER" id="PTHR47219">
    <property type="entry name" value="RAB GTPASE-ACTIVATING PROTEIN 1-LIKE"/>
    <property type="match status" value="1"/>
</dbReference>
<dbReference type="PANTHER" id="PTHR47219:SF10">
    <property type="entry name" value="GROWTH HORMONE-REGULATED TBC PROTEIN 1"/>
    <property type="match status" value="1"/>
</dbReference>
<evidence type="ECO:0000313" key="6">
    <source>
        <dbReference type="EMBL" id="VUZ46715.1"/>
    </source>
</evidence>
<dbReference type="OrthoDB" id="294251at2759"/>
<sequence>MDDMIKTYGFETPDYVSKEDFENFKKSYEVVLERRCARWQSVIDQGNLTRSYLLKRFCRKGIPAQFRPHVWMTLSGAYEMIKQHPHVYETASTSQPPKKVLTTIMADIPRTFPENAHFSQAQSKGDLLPVLQRILIAFAVTFPKIGYCQGLNYVAATILLAMQGVPEIEAEAEERTFWLLHALTHNIIPNYYSDHMIDVRVDCLVFEELLKNKVPSVHKTLKKADVDCIVLATKWFICLFADVLPIETVLRIFDSLFYEGDKILFRACIALTKLHTKEILYCQQFPDVVLTFRDITQDKQTLYCHEFLKAMFKLPGSLPRSLIRKLRAKCLVQVKATLEDLEAQKRDYCERMTKQQEEIHHRGNQQALTNDEDDTKNPDKDVDEDSYSEEFDDNSDEENSDQMLKSPRQKDPADDIESSPSLNIITANHDNGTL</sequence>
<comment type="function">
    <text evidence="2">May act as a GTPase-activating protein for Rab family protein(s).</text>
</comment>
<accession>A0A158QCC7</accession>
<dbReference type="InterPro" id="IPR050302">
    <property type="entry name" value="Rab_GAP_TBC_domain"/>
</dbReference>
<dbReference type="InterPro" id="IPR000195">
    <property type="entry name" value="Rab-GAP-TBC_dom"/>
</dbReference>
<evidence type="ECO:0000313" key="7">
    <source>
        <dbReference type="Proteomes" id="UP000274504"/>
    </source>
</evidence>
<dbReference type="Gene3D" id="1.10.10.750">
    <property type="entry name" value="Ypt/Rab-GAP domain of gyp1p, domain 1"/>
    <property type="match status" value="1"/>
</dbReference>
<feature type="domain" description="Rab-GAP TBC" evidence="4">
    <location>
        <begin position="61"/>
        <end position="260"/>
    </location>
</feature>
<keyword evidence="1" id="KW-0343">GTPase activation</keyword>
<protein>
    <submittedName>
        <fullName evidence="9">Rab-GAP TBC domain-containing protein</fullName>
    </submittedName>
</protein>
<dbReference type="Gene3D" id="1.10.472.80">
    <property type="entry name" value="Ypt/Rab-GAP domain of gyp1p, domain 3"/>
    <property type="match status" value="1"/>
</dbReference>
<dbReference type="FunFam" id="1.10.472.80:FF:000029">
    <property type="entry name" value="Growth hormone-regulated TBC protein 1"/>
    <property type="match status" value="1"/>
</dbReference>
<keyword evidence="8" id="KW-1185">Reference proteome</keyword>
<reference evidence="6 8" key="3">
    <citation type="submission" date="2019-07" db="EMBL/GenBank/DDBJ databases">
        <authorList>
            <person name="Jastrzebski P J."/>
            <person name="Paukszto L."/>
            <person name="Jastrzebski P J."/>
        </authorList>
    </citation>
    <scope>NUCLEOTIDE SEQUENCE [LARGE SCALE GENOMIC DNA]</scope>
    <source>
        <strain evidence="6 8">WMS-il1</strain>
    </source>
</reference>
<evidence type="ECO:0000313" key="9">
    <source>
        <dbReference type="WBParaSite" id="HDID_0000128201-mRNA-1"/>
    </source>
</evidence>
<dbReference type="STRING" id="6216.A0A158QCC7"/>
<dbReference type="Pfam" id="PF00566">
    <property type="entry name" value="RabGAP-TBC"/>
    <property type="match status" value="1"/>
</dbReference>
<dbReference type="EMBL" id="UYSG01000229">
    <property type="protein sequence ID" value="VDL18744.1"/>
    <property type="molecule type" value="Genomic_DNA"/>
</dbReference>
<evidence type="ECO:0000313" key="8">
    <source>
        <dbReference type="Proteomes" id="UP000321570"/>
    </source>
</evidence>
<gene>
    <name evidence="5" type="ORF">HDID_LOCUS1283</name>
    <name evidence="6" type="ORF">WMSIL1_LOCUS6721</name>
</gene>